<dbReference type="Proteomes" id="UP000248326">
    <property type="component" value="Unassembled WGS sequence"/>
</dbReference>
<dbReference type="RefSeq" id="WP_146237181.1">
    <property type="nucleotide sequence ID" value="NZ_QJSX01000002.1"/>
</dbReference>
<reference evidence="1 2" key="1">
    <citation type="submission" date="2018-06" db="EMBL/GenBank/DDBJ databases">
        <title>Genomic Encyclopedia of Type Strains, Phase IV (KMG-IV): sequencing the most valuable type-strain genomes for metagenomic binning, comparative biology and taxonomic classification.</title>
        <authorList>
            <person name="Goeker M."/>
        </authorList>
    </citation>
    <scope>NUCLEOTIDE SEQUENCE [LARGE SCALE GENOMIC DNA]</scope>
    <source>
        <strain evidence="1 2">DSM 18048</strain>
    </source>
</reference>
<comment type="caution">
    <text evidence="1">The sequence shown here is derived from an EMBL/GenBank/DDBJ whole genome shotgun (WGS) entry which is preliminary data.</text>
</comment>
<gene>
    <name evidence="1" type="ORF">DES52_102295</name>
</gene>
<evidence type="ECO:0000313" key="1">
    <source>
        <dbReference type="EMBL" id="PYE55928.1"/>
    </source>
</evidence>
<dbReference type="EMBL" id="QJSX01000002">
    <property type="protein sequence ID" value="PYE55928.1"/>
    <property type="molecule type" value="Genomic_DNA"/>
</dbReference>
<accession>A0A318SEG0</accession>
<sequence length="194" mass="20948">MLKYGWLALVVLVVFGAAFTLLRPPASVGSTTDVVLRGVRLRMYPTQDQSAEWRFAASEVTYDPVASQTNITRPTQGERYVRNASGIFELDSTLSTSALTIDANSNLRMTRATVAIPSQCASATLTGSQASPVVVQQDVGFVAPKATMRAPSYSADVTDMQATFALVVQRGRSKLRLNPDSTAECVDGKIIQQR</sequence>
<keyword evidence="2" id="KW-1185">Reference proteome</keyword>
<dbReference type="AlphaFoldDB" id="A0A318SEG0"/>
<protein>
    <recommendedName>
        <fullName evidence="3">LPS export ABC transporter periplasmic protein LptC</fullName>
    </recommendedName>
</protein>
<proteinExistence type="predicted"/>
<dbReference type="OrthoDB" id="65878at2"/>
<name>A0A318SEG0_9DEIO</name>
<evidence type="ECO:0000313" key="2">
    <source>
        <dbReference type="Proteomes" id="UP000248326"/>
    </source>
</evidence>
<evidence type="ECO:0008006" key="3">
    <source>
        <dbReference type="Google" id="ProtNLM"/>
    </source>
</evidence>
<organism evidence="1 2">
    <name type="scientific">Deinococcus yavapaiensis KR-236</name>
    <dbReference type="NCBI Taxonomy" id="694435"/>
    <lineage>
        <taxon>Bacteria</taxon>
        <taxon>Thermotogati</taxon>
        <taxon>Deinococcota</taxon>
        <taxon>Deinococci</taxon>
        <taxon>Deinococcales</taxon>
        <taxon>Deinococcaceae</taxon>
        <taxon>Deinococcus</taxon>
    </lineage>
</organism>